<dbReference type="Proteomes" id="UP000295192">
    <property type="component" value="Unassembled WGS sequence"/>
</dbReference>
<proteinExistence type="predicted"/>
<accession>A0A484B1V0</accession>
<keyword evidence="2" id="KW-1185">Reference proteome</keyword>
<dbReference type="AlphaFoldDB" id="A0A484B1V0"/>
<sequence length="93" mass="10175">MYPSTRSVATMTTNTVVESTTALRKLNIMTYSTSTQTIAIKDMPKPAPSAPKLDQTQSNIDGLTSLFTELKTCKRAQGISTPTRNHNRETLGL</sequence>
<gene>
    <name evidence="1" type="ORF">AWZ03_010882</name>
</gene>
<name>A0A484B1V0_DRONA</name>
<comment type="caution">
    <text evidence="1">The sequence shown here is derived from an EMBL/GenBank/DDBJ whole genome shotgun (WGS) entry which is preliminary data.</text>
</comment>
<evidence type="ECO:0000313" key="2">
    <source>
        <dbReference type="Proteomes" id="UP000295192"/>
    </source>
</evidence>
<evidence type="ECO:0000313" key="1">
    <source>
        <dbReference type="EMBL" id="TDG42698.1"/>
    </source>
</evidence>
<reference evidence="1 2" key="1">
    <citation type="journal article" date="2019" name="J. Hered.">
        <title>An Improved Genome Assembly for Drosophila navojoa, the Basal Species in the mojavensis Cluster.</title>
        <authorList>
            <person name="Vanderlinde T."/>
            <person name="Dupim E.G."/>
            <person name="Nazario-Yepiz N.O."/>
            <person name="Carvalho A.B."/>
        </authorList>
    </citation>
    <scope>NUCLEOTIDE SEQUENCE [LARGE SCALE GENOMIC DNA]</scope>
    <source>
        <strain evidence="1">Navoj_Jal97</strain>
        <tissue evidence="1">Whole organism</tissue>
    </source>
</reference>
<protein>
    <submittedName>
        <fullName evidence="1">Uncharacterized protein</fullName>
    </submittedName>
</protein>
<dbReference type="EMBL" id="LSRL02000206">
    <property type="protein sequence ID" value="TDG42698.1"/>
    <property type="molecule type" value="Genomic_DNA"/>
</dbReference>
<organism evidence="1 2">
    <name type="scientific">Drosophila navojoa</name>
    <name type="common">Fruit fly</name>
    <dbReference type="NCBI Taxonomy" id="7232"/>
    <lineage>
        <taxon>Eukaryota</taxon>
        <taxon>Metazoa</taxon>
        <taxon>Ecdysozoa</taxon>
        <taxon>Arthropoda</taxon>
        <taxon>Hexapoda</taxon>
        <taxon>Insecta</taxon>
        <taxon>Pterygota</taxon>
        <taxon>Neoptera</taxon>
        <taxon>Endopterygota</taxon>
        <taxon>Diptera</taxon>
        <taxon>Brachycera</taxon>
        <taxon>Muscomorpha</taxon>
        <taxon>Ephydroidea</taxon>
        <taxon>Drosophilidae</taxon>
        <taxon>Drosophila</taxon>
    </lineage>
</organism>